<keyword evidence="2" id="KW-1185">Reference proteome</keyword>
<evidence type="ECO:0000313" key="1">
    <source>
        <dbReference type="EMBL" id="KAJ8667862.1"/>
    </source>
</evidence>
<evidence type="ECO:0000313" key="2">
    <source>
        <dbReference type="Proteomes" id="UP001239111"/>
    </source>
</evidence>
<gene>
    <name evidence="1" type="ORF">QAD02_009525</name>
</gene>
<comment type="caution">
    <text evidence="1">The sequence shown here is derived from an EMBL/GenBank/DDBJ whole genome shotgun (WGS) entry which is preliminary data.</text>
</comment>
<dbReference type="Proteomes" id="UP001239111">
    <property type="component" value="Chromosome 4"/>
</dbReference>
<organism evidence="1 2">
    <name type="scientific">Eretmocerus hayati</name>
    <dbReference type="NCBI Taxonomy" id="131215"/>
    <lineage>
        <taxon>Eukaryota</taxon>
        <taxon>Metazoa</taxon>
        <taxon>Ecdysozoa</taxon>
        <taxon>Arthropoda</taxon>
        <taxon>Hexapoda</taxon>
        <taxon>Insecta</taxon>
        <taxon>Pterygota</taxon>
        <taxon>Neoptera</taxon>
        <taxon>Endopterygota</taxon>
        <taxon>Hymenoptera</taxon>
        <taxon>Apocrita</taxon>
        <taxon>Proctotrupomorpha</taxon>
        <taxon>Chalcidoidea</taxon>
        <taxon>Aphelinidae</taxon>
        <taxon>Aphelininae</taxon>
        <taxon>Eretmocerus</taxon>
    </lineage>
</organism>
<name>A0ACC2N9M2_9HYME</name>
<sequence length="240" mass="28187">MKRVGLDLELERAEVNCDCEGISRDENRRRWRGSMREKVEMKERQDKKLRRMEQKVDNSAVRSESERPTVSYLQLYYRKFNAEGLRSPKGSLRSDCGEDRSSNSSDERRRDLVLDPELESFHNQNIDELQRDDRSEMNFYQRLLESAKRDAVQRKLEEQANLAANIIARHQNSAPQLKIGPVGQKQQVYRRRCCGERRNFESDRVGFRTSSAINEREDVVEAKVSGDYHIIQFFVNLLIG</sequence>
<accession>A0ACC2N9M2</accession>
<reference evidence="1" key="1">
    <citation type="submission" date="2023-04" db="EMBL/GenBank/DDBJ databases">
        <title>A chromosome-level genome assembly of the parasitoid wasp Eretmocerus hayati.</title>
        <authorList>
            <person name="Zhong Y."/>
            <person name="Liu S."/>
            <person name="Liu Y."/>
        </authorList>
    </citation>
    <scope>NUCLEOTIDE SEQUENCE</scope>
    <source>
        <strain evidence="1">ZJU_SS_LIU_2023</strain>
    </source>
</reference>
<proteinExistence type="predicted"/>
<protein>
    <submittedName>
        <fullName evidence="1">Uncharacterized protein</fullName>
    </submittedName>
</protein>
<dbReference type="EMBL" id="CM056744">
    <property type="protein sequence ID" value="KAJ8667862.1"/>
    <property type="molecule type" value="Genomic_DNA"/>
</dbReference>